<protein>
    <recommendedName>
        <fullName evidence="3">DUF268 domain-containing protein</fullName>
    </recommendedName>
</protein>
<evidence type="ECO:0000313" key="1">
    <source>
        <dbReference type="EMBL" id="EMZ33924.1"/>
    </source>
</evidence>
<dbReference type="Proteomes" id="UP000012589">
    <property type="component" value="Unassembled WGS sequence"/>
</dbReference>
<dbReference type="STRING" id="1235802.C823_01205"/>
<dbReference type="PATRIC" id="fig|1235802.3.peg.1291"/>
<dbReference type="Gene3D" id="3.40.50.720">
    <property type="entry name" value="NAD(P)-binding Rossmann-like Domain"/>
    <property type="match status" value="1"/>
</dbReference>
<proteinExistence type="predicted"/>
<dbReference type="InterPro" id="IPR004951">
    <property type="entry name" value="DUF268_CAE_spp"/>
</dbReference>
<sequence length="350" mass="40963">MKKILIWGTGKIAAEVCNNEVNGNIVGFLETKKHAKEFRNKPVYSMDDQWPEFDYVIVANVYSDQIYNECIQRNFDLKKFIFLCPITKKEGVTDIHILREILNEKNYTKYCDQYKLYKDSFFKEDLREYERRNIRENFRINEDNLWPIIFDKYRKAGIVGNYFWQDLWAAKLIKQSGVEKHFDIGSRIDGFIAHLLAMEIDVTLIDIRDFPGEVEGLHTIVDDATTLKQVSMDSIESMSALCSLEHFGLGRYGDPIDPEACFKCFEEIQKRIRKGGNLYLSLPIGKERIEFNAHRIFFASTIAECFSMMELAEFSCTAGGKIEYNVDIYKYDNDGHNGEYRYGLFHFIKK</sequence>
<dbReference type="HOGENOM" id="CLU_791661_0_0_9"/>
<dbReference type="OrthoDB" id="9792586at2"/>
<dbReference type="EMBL" id="AQFT01000038">
    <property type="protein sequence ID" value="EMZ33924.1"/>
    <property type="molecule type" value="Genomic_DNA"/>
</dbReference>
<dbReference type="Pfam" id="PF03269">
    <property type="entry name" value="DUF268"/>
    <property type="match status" value="1"/>
</dbReference>
<organism evidence="1 2">
    <name type="scientific">Eubacterium plexicaudatum ASF492</name>
    <dbReference type="NCBI Taxonomy" id="1235802"/>
    <lineage>
        <taxon>Bacteria</taxon>
        <taxon>Bacillati</taxon>
        <taxon>Bacillota</taxon>
        <taxon>Clostridia</taxon>
        <taxon>Eubacteriales</taxon>
        <taxon>Eubacteriaceae</taxon>
        <taxon>Eubacterium</taxon>
    </lineage>
</organism>
<comment type="caution">
    <text evidence="1">The sequence shown here is derived from an EMBL/GenBank/DDBJ whole genome shotgun (WGS) entry which is preliminary data.</text>
</comment>
<evidence type="ECO:0000313" key="2">
    <source>
        <dbReference type="Proteomes" id="UP000012589"/>
    </source>
</evidence>
<dbReference type="AlphaFoldDB" id="N2BAZ7"/>
<keyword evidence="2" id="KW-1185">Reference proteome</keyword>
<gene>
    <name evidence="1" type="ORF">C823_01205</name>
</gene>
<reference evidence="1 2" key="1">
    <citation type="journal article" date="2014" name="Genome Announc.">
        <title>Draft genome sequences of the altered schaedler flora, a defined bacterial community from gnotobiotic mice.</title>
        <authorList>
            <person name="Wannemuehler M.J."/>
            <person name="Overstreet A.M."/>
            <person name="Ward D.V."/>
            <person name="Phillips G.J."/>
        </authorList>
    </citation>
    <scope>NUCLEOTIDE SEQUENCE [LARGE SCALE GENOMIC DNA]</scope>
    <source>
        <strain evidence="1 2">ASF492</strain>
    </source>
</reference>
<dbReference type="eggNOG" id="COG2226">
    <property type="taxonomic scope" value="Bacteria"/>
</dbReference>
<name>N2BAZ7_9FIRM</name>
<accession>N2BAZ7</accession>
<evidence type="ECO:0008006" key="3">
    <source>
        <dbReference type="Google" id="ProtNLM"/>
    </source>
</evidence>